<feature type="non-terminal residue" evidence="1">
    <location>
        <position position="64"/>
    </location>
</feature>
<name>A0A382X8K5_9ZZZZ</name>
<sequence length="64" mass="7357">MGDQTHIVELIDQVLDETQDRPQLQEKVLDLRDALFQAQQSAQQYALKIKTLEEAIEKLKSPAH</sequence>
<dbReference type="AlphaFoldDB" id="A0A382X8K5"/>
<proteinExistence type="predicted"/>
<protein>
    <submittedName>
        <fullName evidence="1">Uncharacterized protein</fullName>
    </submittedName>
</protein>
<gene>
    <name evidence="1" type="ORF">METZ01_LOCUS420370</name>
</gene>
<organism evidence="1">
    <name type="scientific">marine metagenome</name>
    <dbReference type="NCBI Taxonomy" id="408172"/>
    <lineage>
        <taxon>unclassified sequences</taxon>
        <taxon>metagenomes</taxon>
        <taxon>ecological metagenomes</taxon>
    </lineage>
</organism>
<evidence type="ECO:0000313" key="1">
    <source>
        <dbReference type="EMBL" id="SVD67516.1"/>
    </source>
</evidence>
<reference evidence="1" key="1">
    <citation type="submission" date="2018-05" db="EMBL/GenBank/DDBJ databases">
        <authorList>
            <person name="Lanie J.A."/>
            <person name="Ng W.-L."/>
            <person name="Kazmierczak K.M."/>
            <person name="Andrzejewski T.M."/>
            <person name="Davidsen T.M."/>
            <person name="Wayne K.J."/>
            <person name="Tettelin H."/>
            <person name="Glass J.I."/>
            <person name="Rusch D."/>
            <person name="Podicherti R."/>
            <person name="Tsui H.-C.T."/>
            <person name="Winkler M.E."/>
        </authorList>
    </citation>
    <scope>NUCLEOTIDE SEQUENCE</scope>
</reference>
<dbReference type="EMBL" id="UINC01165876">
    <property type="protein sequence ID" value="SVD67516.1"/>
    <property type="molecule type" value="Genomic_DNA"/>
</dbReference>
<accession>A0A382X8K5</accession>